<evidence type="ECO:0000256" key="2">
    <source>
        <dbReference type="ARBA" id="ARBA00022692"/>
    </source>
</evidence>
<evidence type="ECO:0000256" key="6">
    <source>
        <dbReference type="SAM" id="MobiDB-lite"/>
    </source>
</evidence>
<dbReference type="Proteomes" id="UP000799424">
    <property type="component" value="Unassembled WGS sequence"/>
</dbReference>
<protein>
    <recommendedName>
        <fullName evidence="8">Rhodopsin domain-containing protein</fullName>
    </recommendedName>
</protein>
<evidence type="ECO:0000256" key="7">
    <source>
        <dbReference type="SAM" id="Phobius"/>
    </source>
</evidence>
<reference evidence="9" key="1">
    <citation type="journal article" date="2020" name="Stud. Mycol.">
        <title>101 Dothideomycetes genomes: a test case for predicting lifestyles and emergence of pathogens.</title>
        <authorList>
            <person name="Haridas S."/>
            <person name="Albert R."/>
            <person name="Binder M."/>
            <person name="Bloem J."/>
            <person name="Labutti K."/>
            <person name="Salamov A."/>
            <person name="Andreopoulos B."/>
            <person name="Baker S."/>
            <person name="Barry K."/>
            <person name="Bills G."/>
            <person name="Bluhm B."/>
            <person name="Cannon C."/>
            <person name="Castanera R."/>
            <person name="Culley D."/>
            <person name="Daum C."/>
            <person name="Ezra D."/>
            <person name="Gonzalez J."/>
            <person name="Henrissat B."/>
            <person name="Kuo A."/>
            <person name="Liang C."/>
            <person name="Lipzen A."/>
            <person name="Lutzoni F."/>
            <person name="Magnuson J."/>
            <person name="Mondo S."/>
            <person name="Nolan M."/>
            <person name="Ohm R."/>
            <person name="Pangilinan J."/>
            <person name="Park H.-J."/>
            <person name="Ramirez L."/>
            <person name="Alfaro M."/>
            <person name="Sun H."/>
            <person name="Tritt A."/>
            <person name="Yoshinaga Y."/>
            <person name="Zwiers L.-H."/>
            <person name="Turgeon B."/>
            <person name="Goodwin S."/>
            <person name="Spatafora J."/>
            <person name="Crous P."/>
            <person name="Grigoriev I."/>
        </authorList>
    </citation>
    <scope>NUCLEOTIDE SEQUENCE</scope>
    <source>
        <strain evidence="9">CBS 113818</strain>
    </source>
</reference>
<dbReference type="PANTHER" id="PTHR33048:SF96">
    <property type="entry name" value="INTEGRAL MEMBRANE PROTEIN"/>
    <property type="match status" value="1"/>
</dbReference>
<sequence length="418" mass="46857">MARHSDDSVAQSGEQQERITIAFLVLSWFFILLRIWTRTFIISNFGWDDSTMILAGMIFTVYCGALLYIGSNGGGTHIRDIAQLQLLTKWVVVSEATYIMSMMMLKVSLGIFFARIIVKPWQRGIIYANVGLNVFSSAAAFFYCLFRCGSNIEKYVEQQLSKQCTPQSLDRFVAYQQAAFTTLTDVVFIALPVMILWNANMSRQSKFSVGFILCLATLGVICSILRFRYVDGITQTDDFFWNAVNISTWSTIECGASIIAGCLATLRPFLKRLVSTAQNSSVLESCVHHMSRSFRSSKPSDGSSSPQHNSPSTEVRDKGMSMGNQTVCARAREPTFAEFIARPREEVIAVSERDGQSEGIAERIVQAQRDPELEFPWPVKPRDRKRQTIHASWTLSRGVASDGRTAGVDSYERDARIV</sequence>
<evidence type="ECO:0000256" key="4">
    <source>
        <dbReference type="ARBA" id="ARBA00023136"/>
    </source>
</evidence>
<dbReference type="EMBL" id="MU006223">
    <property type="protein sequence ID" value="KAF2828177.1"/>
    <property type="molecule type" value="Genomic_DNA"/>
</dbReference>
<feature type="transmembrane region" description="Helical" evidence="7">
    <location>
        <begin position="20"/>
        <end position="41"/>
    </location>
</feature>
<gene>
    <name evidence="9" type="ORF">CC86DRAFT_405180</name>
</gene>
<dbReference type="InterPro" id="IPR052337">
    <property type="entry name" value="SAT4-like"/>
</dbReference>
<dbReference type="AlphaFoldDB" id="A0A6A7A670"/>
<dbReference type="GO" id="GO:0016020">
    <property type="term" value="C:membrane"/>
    <property type="evidence" value="ECO:0007669"/>
    <property type="project" value="UniProtKB-SubCell"/>
</dbReference>
<dbReference type="InterPro" id="IPR049326">
    <property type="entry name" value="Rhodopsin_dom_fungi"/>
</dbReference>
<keyword evidence="10" id="KW-1185">Reference proteome</keyword>
<evidence type="ECO:0000259" key="8">
    <source>
        <dbReference type="Pfam" id="PF20684"/>
    </source>
</evidence>
<dbReference type="OrthoDB" id="4682787at2759"/>
<name>A0A6A7A670_9PLEO</name>
<feature type="domain" description="Rhodopsin" evidence="8">
    <location>
        <begin position="33"/>
        <end position="272"/>
    </location>
</feature>
<organism evidence="9 10">
    <name type="scientific">Ophiobolus disseminans</name>
    <dbReference type="NCBI Taxonomy" id="1469910"/>
    <lineage>
        <taxon>Eukaryota</taxon>
        <taxon>Fungi</taxon>
        <taxon>Dikarya</taxon>
        <taxon>Ascomycota</taxon>
        <taxon>Pezizomycotina</taxon>
        <taxon>Dothideomycetes</taxon>
        <taxon>Pleosporomycetidae</taxon>
        <taxon>Pleosporales</taxon>
        <taxon>Pleosporineae</taxon>
        <taxon>Phaeosphaeriaceae</taxon>
        <taxon>Ophiobolus</taxon>
    </lineage>
</organism>
<dbReference type="PANTHER" id="PTHR33048">
    <property type="entry name" value="PTH11-LIKE INTEGRAL MEMBRANE PROTEIN (AFU_ORTHOLOGUE AFUA_5G11245)"/>
    <property type="match status" value="1"/>
</dbReference>
<evidence type="ECO:0000313" key="10">
    <source>
        <dbReference type="Proteomes" id="UP000799424"/>
    </source>
</evidence>
<accession>A0A6A7A670</accession>
<comment type="subcellular location">
    <subcellularLocation>
        <location evidence="1">Membrane</location>
        <topology evidence="1">Multi-pass membrane protein</topology>
    </subcellularLocation>
</comment>
<feature type="region of interest" description="Disordered" evidence="6">
    <location>
        <begin position="294"/>
        <end position="321"/>
    </location>
</feature>
<feature type="compositionally biased region" description="Low complexity" evidence="6">
    <location>
        <begin position="294"/>
        <end position="305"/>
    </location>
</feature>
<comment type="similarity">
    <text evidence="5">Belongs to the SAT4 family.</text>
</comment>
<feature type="transmembrane region" description="Helical" evidence="7">
    <location>
        <begin position="126"/>
        <end position="146"/>
    </location>
</feature>
<keyword evidence="4 7" id="KW-0472">Membrane</keyword>
<evidence type="ECO:0000256" key="1">
    <source>
        <dbReference type="ARBA" id="ARBA00004141"/>
    </source>
</evidence>
<proteinExistence type="inferred from homology"/>
<evidence type="ECO:0000313" key="9">
    <source>
        <dbReference type="EMBL" id="KAF2828177.1"/>
    </source>
</evidence>
<feature type="transmembrane region" description="Helical" evidence="7">
    <location>
        <begin position="53"/>
        <end position="70"/>
    </location>
</feature>
<evidence type="ECO:0000256" key="5">
    <source>
        <dbReference type="ARBA" id="ARBA00038359"/>
    </source>
</evidence>
<keyword evidence="3 7" id="KW-1133">Transmembrane helix</keyword>
<dbReference type="Pfam" id="PF20684">
    <property type="entry name" value="Fung_rhodopsin"/>
    <property type="match status" value="1"/>
</dbReference>
<feature type="transmembrane region" description="Helical" evidence="7">
    <location>
        <begin position="209"/>
        <end position="229"/>
    </location>
</feature>
<feature type="transmembrane region" description="Helical" evidence="7">
    <location>
        <begin position="90"/>
        <end position="114"/>
    </location>
</feature>
<feature type="transmembrane region" description="Helical" evidence="7">
    <location>
        <begin position="178"/>
        <end position="197"/>
    </location>
</feature>
<evidence type="ECO:0000256" key="3">
    <source>
        <dbReference type="ARBA" id="ARBA00022989"/>
    </source>
</evidence>
<keyword evidence="2 7" id="KW-0812">Transmembrane</keyword>